<accession>A0A9P6IR38</accession>
<name>A0A9P6IR38_9FUNG</name>
<dbReference type="AlphaFoldDB" id="A0A9P6IR38"/>
<sequence>MASHEQSTRLKGLTLERIALQSEDWLSVINAIDFEELEYLNLKGTNASLKELELLVHRITDGEVPSSRLRKIRLNKQLLDSDDARALCSTLSKKSPLMEIVGE</sequence>
<protein>
    <submittedName>
        <fullName evidence="1">Uncharacterized protein</fullName>
    </submittedName>
</protein>
<organism evidence="1 2">
    <name type="scientific">Modicella reniformis</name>
    <dbReference type="NCBI Taxonomy" id="1440133"/>
    <lineage>
        <taxon>Eukaryota</taxon>
        <taxon>Fungi</taxon>
        <taxon>Fungi incertae sedis</taxon>
        <taxon>Mucoromycota</taxon>
        <taxon>Mortierellomycotina</taxon>
        <taxon>Mortierellomycetes</taxon>
        <taxon>Mortierellales</taxon>
        <taxon>Mortierellaceae</taxon>
        <taxon>Modicella</taxon>
    </lineage>
</organism>
<proteinExistence type="predicted"/>
<dbReference type="SUPFAM" id="SSF52047">
    <property type="entry name" value="RNI-like"/>
    <property type="match status" value="1"/>
</dbReference>
<evidence type="ECO:0000313" key="2">
    <source>
        <dbReference type="Proteomes" id="UP000749646"/>
    </source>
</evidence>
<dbReference type="Proteomes" id="UP000749646">
    <property type="component" value="Unassembled WGS sequence"/>
</dbReference>
<evidence type="ECO:0000313" key="1">
    <source>
        <dbReference type="EMBL" id="KAF9940590.1"/>
    </source>
</evidence>
<reference evidence="1" key="1">
    <citation type="journal article" date="2020" name="Fungal Divers.">
        <title>Resolving the Mortierellaceae phylogeny through synthesis of multi-gene phylogenetics and phylogenomics.</title>
        <authorList>
            <person name="Vandepol N."/>
            <person name="Liber J."/>
            <person name="Desiro A."/>
            <person name="Na H."/>
            <person name="Kennedy M."/>
            <person name="Barry K."/>
            <person name="Grigoriev I.V."/>
            <person name="Miller A.N."/>
            <person name="O'Donnell K."/>
            <person name="Stajich J.E."/>
            <person name="Bonito G."/>
        </authorList>
    </citation>
    <scope>NUCLEOTIDE SEQUENCE</scope>
    <source>
        <strain evidence="1">MES-2147</strain>
    </source>
</reference>
<dbReference type="InterPro" id="IPR032675">
    <property type="entry name" value="LRR_dom_sf"/>
</dbReference>
<keyword evidence="2" id="KW-1185">Reference proteome</keyword>
<gene>
    <name evidence="1" type="ORF">BGZ65_006550</name>
</gene>
<comment type="caution">
    <text evidence="1">The sequence shown here is derived from an EMBL/GenBank/DDBJ whole genome shotgun (WGS) entry which is preliminary data.</text>
</comment>
<dbReference type="Gene3D" id="3.80.10.10">
    <property type="entry name" value="Ribonuclease Inhibitor"/>
    <property type="match status" value="1"/>
</dbReference>
<dbReference type="EMBL" id="JAAAHW010009452">
    <property type="protein sequence ID" value="KAF9940590.1"/>
    <property type="molecule type" value="Genomic_DNA"/>
</dbReference>
<dbReference type="OrthoDB" id="2449176at2759"/>